<organism evidence="1">
    <name type="scientific">uncultured marine virus</name>
    <dbReference type="NCBI Taxonomy" id="186617"/>
    <lineage>
        <taxon>Viruses</taxon>
        <taxon>environmental samples</taxon>
    </lineage>
</organism>
<name>A0A0F7L6N7_9VIRU</name>
<sequence length="107" mass="10986">MLVPPALSPAAGWLWLEGVILRPIDREGMRLAGAVGPSDREPVGVGAAKRLPSVGDAPDEVLANGILAPVGPQPFDDPGLRRRRSVGHCGLLSVAFATGVGCVPCTL</sequence>
<evidence type="ECO:0000313" key="1">
    <source>
        <dbReference type="EMBL" id="AKH46681.1"/>
    </source>
</evidence>
<protein>
    <submittedName>
        <fullName evidence="1">Uncharacterized protein</fullName>
    </submittedName>
</protein>
<dbReference type="EMBL" id="KR029585">
    <property type="protein sequence ID" value="AKH46681.1"/>
    <property type="molecule type" value="Genomic_DNA"/>
</dbReference>
<proteinExistence type="predicted"/>
<reference evidence="1" key="2">
    <citation type="submission" date="2015-03" db="EMBL/GenBank/DDBJ databases">
        <authorList>
            <person name="Chow C.-E.T."/>
            <person name="Winget D.M."/>
            <person name="White R.A.III."/>
            <person name="Hallam S.J."/>
            <person name="Suttle C.A."/>
        </authorList>
    </citation>
    <scope>NUCLEOTIDE SEQUENCE</scope>
    <source>
        <strain evidence="1">Anoxic2_1</strain>
    </source>
</reference>
<accession>A0A0F7L6N7</accession>
<reference evidence="1" key="1">
    <citation type="journal article" date="2015" name="Front. Microbiol.">
        <title>Combining genomic sequencing methods to explore viral diversity and reveal potential virus-host interactions.</title>
        <authorList>
            <person name="Chow C.E."/>
            <person name="Winget D.M."/>
            <person name="White R.A.III."/>
            <person name="Hallam S.J."/>
            <person name="Suttle C.A."/>
        </authorList>
    </citation>
    <scope>NUCLEOTIDE SEQUENCE</scope>
    <source>
        <strain evidence="1">Anoxic2_1</strain>
    </source>
</reference>